<dbReference type="RefSeq" id="WP_347437494.1">
    <property type="nucleotide sequence ID" value="NZ_CP089291.1"/>
</dbReference>
<accession>A0ABY4CSE8</accession>
<evidence type="ECO:0000313" key="3">
    <source>
        <dbReference type="Proteomes" id="UP000830167"/>
    </source>
</evidence>
<name>A0ABY4CSE8_9BACL</name>
<protein>
    <submittedName>
        <fullName evidence="2">Helix-turn-helix transcriptional regulator</fullName>
    </submittedName>
</protein>
<dbReference type="Proteomes" id="UP000830167">
    <property type="component" value="Chromosome"/>
</dbReference>
<proteinExistence type="predicted"/>
<sequence length="167" mass="19067">MIKCNLAVLLAERGLKIADVFKATKISRTTLTALYYNTSAGIQFDTLDKLSDYLRVEPGDLIKYLDFSFNIIESDYQMPNLFMKIEIEIRNKKIQGESIITVSNDCDESSDKEITISIKYPDDIYNEISKLPQLFVGELETSIVDKVLNMIELHNGSRPNTYLLIVE</sequence>
<dbReference type="InterPro" id="IPR001387">
    <property type="entry name" value="Cro/C1-type_HTH"/>
</dbReference>
<dbReference type="InterPro" id="IPR010982">
    <property type="entry name" value="Lambda_DNA-bd_dom_sf"/>
</dbReference>
<dbReference type="Pfam" id="PF13443">
    <property type="entry name" value="HTH_26"/>
    <property type="match status" value="1"/>
</dbReference>
<dbReference type="SMART" id="SM00530">
    <property type="entry name" value="HTH_XRE"/>
    <property type="match status" value="1"/>
</dbReference>
<gene>
    <name evidence="2" type="ORF">LSG31_00485</name>
</gene>
<dbReference type="Gene3D" id="1.10.260.40">
    <property type="entry name" value="lambda repressor-like DNA-binding domains"/>
    <property type="match status" value="1"/>
</dbReference>
<evidence type="ECO:0000259" key="1">
    <source>
        <dbReference type="SMART" id="SM00530"/>
    </source>
</evidence>
<evidence type="ECO:0000313" key="2">
    <source>
        <dbReference type="EMBL" id="UOF90795.1"/>
    </source>
</evidence>
<dbReference type="CDD" id="cd00093">
    <property type="entry name" value="HTH_XRE"/>
    <property type="match status" value="1"/>
</dbReference>
<dbReference type="EMBL" id="CP089291">
    <property type="protein sequence ID" value="UOF90795.1"/>
    <property type="molecule type" value="Genomic_DNA"/>
</dbReference>
<keyword evidence="3" id="KW-1185">Reference proteome</keyword>
<dbReference type="SUPFAM" id="SSF47413">
    <property type="entry name" value="lambda repressor-like DNA-binding domains"/>
    <property type="match status" value="1"/>
</dbReference>
<feature type="domain" description="HTH cro/C1-type" evidence="1">
    <location>
        <begin position="5"/>
        <end position="61"/>
    </location>
</feature>
<reference evidence="2" key="1">
    <citation type="submission" date="2021-12" db="EMBL/GenBank/DDBJ databases">
        <title>Alicyclobacillaceae gen. nov., sp. nov., isolated from chalcocite enrichment system.</title>
        <authorList>
            <person name="Jiang Z."/>
        </authorList>
    </citation>
    <scope>NUCLEOTIDE SEQUENCE</scope>
    <source>
        <strain evidence="2">MYW30-H2</strain>
    </source>
</reference>
<organism evidence="2 3">
    <name type="scientific">Fodinisporobacter ferrooxydans</name>
    <dbReference type="NCBI Taxonomy" id="2901836"/>
    <lineage>
        <taxon>Bacteria</taxon>
        <taxon>Bacillati</taxon>
        <taxon>Bacillota</taxon>
        <taxon>Bacilli</taxon>
        <taxon>Bacillales</taxon>
        <taxon>Alicyclobacillaceae</taxon>
        <taxon>Fodinisporobacter</taxon>
    </lineage>
</organism>